<evidence type="ECO:0000313" key="2">
    <source>
        <dbReference type="EMBL" id="GLH69303.1"/>
    </source>
</evidence>
<feature type="domain" description="DUF218" evidence="1">
    <location>
        <begin position="56"/>
        <end position="196"/>
    </location>
</feature>
<comment type="caution">
    <text evidence="2">The sequence shown here is derived from an EMBL/GenBank/DDBJ whole genome shotgun (WGS) entry which is preliminary data.</text>
</comment>
<evidence type="ECO:0000313" key="3">
    <source>
        <dbReference type="Proteomes" id="UP001165089"/>
    </source>
</evidence>
<dbReference type="Pfam" id="PF02698">
    <property type="entry name" value="DUF218"/>
    <property type="match status" value="1"/>
</dbReference>
<name>A0ABQ5Q3V2_9BACT</name>
<keyword evidence="3" id="KW-1185">Reference proteome</keyword>
<organism evidence="2 3">
    <name type="scientific">Geothrix rubra</name>
    <dbReference type="NCBI Taxonomy" id="2927977"/>
    <lineage>
        <taxon>Bacteria</taxon>
        <taxon>Pseudomonadati</taxon>
        <taxon>Acidobacteriota</taxon>
        <taxon>Holophagae</taxon>
        <taxon>Holophagales</taxon>
        <taxon>Holophagaceae</taxon>
        <taxon>Geothrix</taxon>
    </lineage>
</organism>
<gene>
    <name evidence="2" type="ORF">GETHPA_08360</name>
</gene>
<dbReference type="RefSeq" id="WP_285723246.1">
    <property type="nucleotide sequence ID" value="NZ_BSDD01000001.1"/>
</dbReference>
<dbReference type="CDD" id="cd06259">
    <property type="entry name" value="YdcF-like"/>
    <property type="match status" value="1"/>
</dbReference>
<dbReference type="InterPro" id="IPR051599">
    <property type="entry name" value="Cell_Envelope_Assoc"/>
</dbReference>
<reference evidence="2 3" key="1">
    <citation type="journal article" date="2023" name="Antonie Van Leeuwenhoek">
        <title>Mesoterricola silvestris gen. nov., sp. nov., Mesoterricola sediminis sp. nov., Geothrix oryzae sp. nov., Geothrix edaphica sp. nov., Geothrix rubra sp. nov., and Geothrix limicola sp. nov., six novel members of Acidobacteriota isolated from soils.</title>
        <authorList>
            <person name="Itoh H."/>
            <person name="Sugisawa Y."/>
            <person name="Mise K."/>
            <person name="Xu Z."/>
            <person name="Kuniyasu M."/>
            <person name="Ushijima N."/>
            <person name="Kawano K."/>
            <person name="Kobayashi E."/>
            <person name="Shiratori Y."/>
            <person name="Masuda Y."/>
            <person name="Senoo K."/>
        </authorList>
    </citation>
    <scope>NUCLEOTIDE SEQUENCE [LARGE SCALE GENOMIC DNA]</scope>
    <source>
        <strain evidence="2 3">Red803</strain>
    </source>
</reference>
<sequence>MSISALLHRGWLQRRPLLAILAMLLLGDLLWTLGRFPALDRGRTFSPESLPPVGGAVLVLGAGVYGDGEPTQVLEARLRTALDLFHAGKVRWFLVSGDNRHPSYNEPQAMRRWLLKQGVPPTLIVSDYAGRRTWDSLRRAQVVFGQRQVVVVTSDFHLPRALYLADRMGLETWGVPASTERMPFFARVRFLAREYLARHLALFDAWFPPDTRLGPREPTPDDWETDP</sequence>
<dbReference type="PANTHER" id="PTHR30336:SF6">
    <property type="entry name" value="INTEGRAL MEMBRANE PROTEIN"/>
    <property type="match status" value="1"/>
</dbReference>
<dbReference type="EMBL" id="BSDD01000001">
    <property type="protein sequence ID" value="GLH69303.1"/>
    <property type="molecule type" value="Genomic_DNA"/>
</dbReference>
<dbReference type="Proteomes" id="UP001165089">
    <property type="component" value="Unassembled WGS sequence"/>
</dbReference>
<proteinExistence type="predicted"/>
<accession>A0ABQ5Q3V2</accession>
<evidence type="ECO:0000259" key="1">
    <source>
        <dbReference type="Pfam" id="PF02698"/>
    </source>
</evidence>
<protein>
    <recommendedName>
        <fullName evidence="1">DUF218 domain-containing protein</fullName>
    </recommendedName>
</protein>
<dbReference type="InterPro" id="IPR003848">
    <property type="entry name" value="DUF218"/>
</dbReference>
<dbReference type="PANTHER" id="PTHR30336">
    <property type="entry name" value="INNER MEMBRANE PROTEIN, PROBABLE PERMEASE"/>
    <property type="match status" value="1"/>
</dbReference>